<evidence type="ECO:0000256" key="1">
    <source>
        <dbReference type="SAM" id="MobiDB-lite"/>
    </source>
</evidence>
<feature type="region of interest" description="Disordered" evidence="1">
    <location>
        <begin position="22"/>
        <end position="51"/>
    </location>
</feature>
<reference evidence="2 3" key="1">
    <citation type="submission" date="2014-04" db="EMBL/GenBank/DDBJ databases">
        <title>Genome assembly of Hyalangium minutum DSM 14724.</title>
        <authorList>
            <person name="Sharma G."/>
            <person name="Subramanian S."/>
        </authorList>
    </citation>
    <scope>NUCLEOTIDE SEQUENCE [LARGE SCALE GENOMIC DNA]</scope>
    <source>
        <strain evidence="2 3">DSM 14724</strain>
    </source>
</reference>
<proteinExistence type="predicted"/>
<dbReference type="AlphaFoldDB" id="A0A085WG99"/>
<protein>
    <submittedName>
        <fullName evidence="2">Uncharacterized protein</fullName>
    </submittedName>
</protein>
<sequence>MCSLVIAWIHFSVLLLPSQVRTVRGGPGRGKEGGLDNRVKSGHASRAAMPSADFPPFLEARKHDRFPANSPSACSLGRTSA</sequence>
<organism evidence="2 3">
    <name type="scientific">Hyalangium minutum</name>
    <dbReference type="NCBI Taxonomy" id="394096"/>
    <lineage>
        <taxon>Bacteria</taxon>
        <taxon>Pseudomonadati</taxon>
        <taxon>Myxococcota</taxon>
        <taxon>Myxococcia</taxon>
        <taxon>Myxococcales</taxon>
        <taxon>Cystobacterineae</taxon>
        <taxon>Archangiaceae</taxon>
        <taxon>Hyalangium</taxon>
    </lineage>
</organism>
<evidence type="ECO:0000313" key="2">
    <source>
        <dbReference type="EMBL" id="KFE66712.1"/>
    </source>
</evidence>
<keyword evidence="3" id="KW-1185">Reference proteome</keyword>
<dbReference type="STRING" id="394096.DB31_8926"/>
<evidence type="ECO:0000313" key="3">
    <source>
        <dbReference type="Proteomes" id="UP000028725"/>
    </source>
</evidence>
<gene>
    <name evidence="2" type="ORF">DB31_8926</name>
</gene>
<feature type="compositionally biased region" description="Basic and acidic residues" evidence="1">
    <location>
        <begin position="29"/>
        <end position="39"/>
    </location>
</feature>
<dbReference type="EMBL" id="JMCB01000009">
    <property type="protein sequence ID" value="KFE66712.1"/>
    <property type="molecule type" value="Genomic_DNA"/>
</dbReference>
<dbReference type="Proteomes" id="UP000028725">
    <property type="component" value="Unassembled WGS sequence"/>
</dbReference>
<accession>A0A085WG99</accession>
<comment type="caution">
    <text evidence="2">The sequence shown here is derived from an EMBL/GenBank/DDBJ whole genome shotgun (WGS) entry which is preliminary data.</text>
</comment>
<name>A0A085WG99_9BACT</name>